<evidence type="ECO:0000313" key="2">
    <source>
        <dbReference type="Proteomes" id="UP000286134"/>
    </source>
</evidence>
<sequence length="91" mass="10044">MYETSARIGCSLVEMVTVSFSIGELYTHSPEDWTSITVIETISAAGGLILSFFMVPGQNLLSSWADNNLNDNSWITTTPMRYYDNSGPTEP</sequence>
<dbReference type="EMBL" id="MCFK01005383">
    <property type="protein sequence ID" value="RKF60163.1"/>
    <property type="molecule type" value="Genomic_DNA"/>
</dbReference>
<dbReference type="AlphaFoldDB" id="A0A420HRX0"/>
<name>A0A420HRX0_9PEZI</name>
<gene>
    <name evidence="1" type="ORF">OnM2_053029</name>
</gene>
<reference evidence="1 2" key="1">
    <citation type="journal article" date="2018" name="BMC Genomics">
        <title>Comparative genome analyses reveal sequence features reflecting distinct modes of host-adaptation between dicot and monocot powdery mildew.</title>
        <authorList>
            <person name="Wu Y."/>
            <person name="Ma X."/>
            <person name="Pan Z."/>
            <person name="Kale S.D."/>
            <person name="Song Y."/>
            <person name="King H."/>
            <person name="Zhang Q."/>
            <person name="Presley C."/>
            <person name="Deng X."/>
            <person name="Wei C.I."/>
            <person name="Xiao S."/>
        </authorList>
    </citation>
    <scope>NUCLEOTIDE SEQUENCE [LARGE SCALE GENOMIC DNA]</scope>
    <source>
        <strain evidence="1">UMSG2</strain>
    </source>
</reference>
<organism evidence="1 2">
    <name type="scientific">Erysiphe neolycopersici</name>
    <dbReference type="NCBI Taxonomy" id="212602"/>
    <lineage>
        <taxon>Eukaryota</taxon>
        <taxon>Fungi</taxon>
        <taxon>Dikarya</taxon>
        <taxon>Ascomycota</taxon>
        <taxon>Pezizomycotina</taxon>
        <taxon>Leotiomycetes</taxon>
        <taxon>Erysiphales</taxon>
        <taxon>Erysiphaceae</taxon>
        <taxon>Erysiphe</taxon>
    </lineage>
</organism>
<protein>
    <submittedName>
        <fullName evidence="1">Putative sda1 domain protein</fullName>
    </submittedName>
</protein>
<dbReference type="Proteomes" id="UP000286134">
    <property type="component" value="Unassembled WGS sequence"/>
</dbReference>
<keyword evidence="2" id="KW-1185">Reference proteome</keyword>
<accession>A0A420HRX0</accession>
<dbReference type="OrthoDB" id="3562866at2759"/>
<evidence type="ECO:0000313" key="1">
    <source>
        <dbReference type="EMBL" id="RKF60163.1"/>
    </source>
</evidence>
<comment type="caution">
    <text evidence="1">The sequence shown here is derived from an EMBL/GenBank/DDBJ whole genome shotgun (WGS) entry which is preliminary data.</text>
</comment>
<proteinExistence type="predicted"/>